<keyword evidence="1" id="KW-0472">Membrane</keyword>
<keyword evidence="1" id="KW-0812">Transmembrane</keyword>
<proteinExistence type="predicted"/>
<gene>
    <name evidence="2" type="ORF">SSA02_04790</name>
</gene>
<dbReference type="Proteomes" id="UP000321405">
    <property type="component" value="Unassembled WGS sequence"/>
</dbReference>
<dbReference type="AlphaFoldDB" id="A0A511BLV4"/>
<evidence type="ECO:0000313" key="3">
    <source>
        <dbReference type="Proteomes" id="UP000321405"/>
    </source>
</evidence>
<protein>
    <submittedName>
        <fullName evidence="2">Uncharacterized protein</fullName>
    </submittedName>
</protein>
<reference evidence="2 3" key="1">
    <citation type="submission" date="2019-07" db="EMBL/GenBank/DDBJ databases">
        <title>Whole genome shotgun sequence of Swaminathania salitolerans NBRC 104436.</title>
        <authorList>
            <person name="Hosoyama A."/>
            <person name="Uohara A."/>
            <person name="Ohji S."/>
            <person name="Ichikawa N."/>
        </authorList>
    </citation>
    <scope>NUCLEOTIDE SEQUENCE [LARGE SCALE GENOMIC DNA]</scope>
    <source>
        <strain evidence="2 3">NBRC 104436</strain>
    </source>
</reference>
<organism evidence="2 3">
    <name type="scientific">Swaminathania salitolerans</name>
    <dbReference type="NCBI Taxonomy" id="182838"/>
    <lineage>
        <taxon>Bacteria</taxon>
        <taxon>Pseudomonadati</taxon>
        <taxon>Pseudomonadota</taxon>
        <taxon>Alphaproteobacteria</taxon>
        <taxon>Acetobacterales</taxon>
        <taxon>Acetobacteraceae</taxon>
        <taxon>Swaminathania</taxon>
    </lineage>
</organism>
<sequence>MVLCPVCRQKMQRTDEECPHCHAQRHFGPTRNETLTSTAIGLVATPALSLLLVSLSLWTLAFAITGTLAGFFVAHSRHSGDRWLRNPR</sequence>
<comment type="caution">
    <text evidence="2">The sequence shown here is derived from an EMBL/GenBank/DDBJ whole genome shotgun (WGS) entry which is preliminary data.</text>
</comment>
<dbReference type="EMBL" id="BJVC01000001">
    <property type="protein sequence ID" value="GEL01316.1"/>
    <property type="molecule type" value="Genomic_DNA"/>
</dbReference>
<evidence type="ECO:0000313" key="2">
    <source>
        <dbReference type="EMBL" id="GEL01316.1"/>
    </source>
</evidence>
<evidence type="ECO:0000256" key="1">
    <source>
        <dbReference type="SAM" id="Phobius"/>
    </source>
</evidence>
<feature type="transmembrane region" description="Helical" evidence="1">
    <location>
        <begin position="50"/>
        <end position="74"/>
    </location>
</feature>
<keyword evidence="1" id="KW-1133">Transmembrane helix</keyword>
<accession>A0A511BLV4</accession>
<keyword evidence="3" id="KW-1185">Reference proteome</keyword>
<name>A0A511BLV4_9PROT</name>